<accession>A0A8J7GP21</accession>
<feature type="region of interest" description="Disordered" evidence="1">
    <location>
        <begin position="1"/>
        <end position="20"/>
    </location>
</feature>
<organism evidence="2 3">
    <name type="scientific">Longispora fulva</name>
    <dbReference type="NCBI Taxonomy" id="619741"/>
    <lineage>
        <taxon>Bacteria</taxon>
        <taxon>Bacillati</taxon>
        <taxon>Actinomycetota</taxon>
        <taxon>Actinomycetes</taxon>
        <taxon>Micromonosporales</taxon>
        <taxon>Micromonosporaceae</taxon>
        <taxon>Longispora</taxon>
    </lineage>
</organism>
<dbReference type="Proteomes" id="UP000622552">
    <property type="component" value="Unassembled WGS sequence"/>
</dbReference>
<dbReference type="RefSeq" id="WP_197007255.1">
    <property type="nucleotide sequence ID" value="NZ_BONS01000019.1"/>
</dbReference>
<reference evidence="2" key="1">
    <citation type="submission" date="2020-11" db="EMBL/GenBank/DDBJ databases">
        <title>Sequencing the genomes of 1000 actinobacteria strains.</title>
        <authorList>
            <person name="Klenk H.-P."/>
        </authorList>
    </citation>
    <scope>NUCLEOTIDE SEQUENCE</scope>
    <source>
        <strain evidence="2">DSM 45356</strain>
    </source>
</reference>
<name>A0A8J7GP21_9ACTN</name>
<feature type="compositionally biased region" description="Basic and acidic residues" evidence="1">
    <location>
        <begin position="1"/>
        <end position="15"/>
    </location>
</feature>
<sequence>MAWWRWGHDNPHRDETESEGGLRVQLPRQRRGTGAVGPVTMERIGASLSRQEIRHLTDADGALLALWERHAVLFTLEGPDDEILVVRARAHATTPQEWSERAYAAANEWNHARRFMKAYVGDPTERGGLPFYAEMQVPFLAGAHDELIDELIDCAAAVAATYVDWLHSDAGVL</sequence>
<evidence type="ECO:0000313" key="2">
    <source>
        <dbReference type="EMBL" id="MBG6140737.1"/>
    </source>
</evidence>
<proteinExistence type="predicted"/>
<dbReference type="Pfam" id="PF10722">
    <property type="entry name" value="YbjN"/>
    <property type="match status" value="1"/>
</dbReference>
<evidence type="ECO:0008006" key="4">
    <source>
        <dbReference type="Google" id="ProtNLM"/>
    </source>
</evidence>
<dbReference type="EMBL" id="JADOUF010000001">
    <property type="protein sequence ID" value="MBG6140737.1"/>
    <property type="molecule type" value="Genomic_DNA"/>
</dbReference>
<comment type="caution">
    <text evidence="2">The sequence shown here is derived from an EMBL/GenBank/DDBJ whole genome shotgun (WGS) entry which is preliminary data.</text>
</comment>
<protein>
    <recommendedName>
        <fullName evidence="4">Sensory transduction regulator</fullName>
    </recommendedName>
</protein>
<dbReference type="InterPro" id="IPR019660">
    <property type="entry name" value="Put_sensory_transdc_reg_YbjN"/>
</dbReference>
<evidence type="ECO:0000256" key="1">
    <source>
        <dbReference type="SAM" id="MobiDB-lite"/>
    </source>
</evidence>
<keyword evidence="3" id="KW-1185">Reference proteome</keyword>
<evidence type="ECO:0000313" key="3">
    <source>
        <dbReference type="Proteomes" id="UP000622552"/>
    </source>
</evidence>
<dbReference type="AlphaFoldDB" id="A0A8J7GP21"/>
<gene>
    <name evidence="2" type="ORF">IW245_006931</name>
</gene>